<organism evidence="3 4">
    <name type="scientific">Acinetobacter baumannii (strain SDF)</name>
    <dbReference type="NCBI Taxonomy" id="509170"/>
    <lineage>
        <taxon>Bacteria</taxon>
        <taxon>Pseudomonadati</taxon>
        <taxon>Pseudomonadota</taxon>
        <taxon>Gammaproteobacteria</taxon>
        <taxon>Moraxellales</taxon>
        <taxon>Moraxellaceae</taxon>
        <taxon>Acinetobacter</taxon>
        <taxon>Acinetobacter calcoaceticus/baumannii complex</taxon>
    </lineage>
</organism>
<evidence type="ECO:0000259" key="2">
    <source>
        <dbReference type="Pfam" id="PF01051"/>
    </source>
</evidence>
<dbReference type="Pfam" id="PF21205">
    <property type="entry name" value="Rep3_C"/>
    <property type="match status" value="1"/>
</dbReference>
<proteinExistence type="inferred from homology"/>
<dbReference type="InterPro" id="IPR036388">
    <property type="entry name" value="WH-like_DNA-bd_sf"/>
</dbReference>
<dbReference type="InterPro" id="IPR036390">
    <property type="entry name" value="WH_DNA-bd_sf"/>
</dbReference>
<feature type="domain" description="Initiator Rep protein WH1" evidence="2">
    <location>
        <begin position="14"/>
        <end position="156"/>
    </location>
</feature>
<dbReference type="EMBL" id="CU468233">
    <property type="protein sequence ID" value="CAP02992.1"/>
    <property type="molecule type" value="Genomic_DNA"/>
</dbReference>
<dbReference type="SUPFAM" id="SSF46785">
    <property type="entry name" value="Winged helix' DNA-binding domain"/>
    <property type="match status" value="2"/>
</dbReference>
<gene>
    <name evidence="3" type="ORF">ABSDF_p30018</name>
</gene>
<protein>
    <submittedName>
        <fullName evidence="3">Replication protein</fullName>
    </submittedName>
</protein>
<comment type="similarity">
    <text evidence="1">Belongs to the initiator RepB protein family.</text>
</comment>
<dbReference type="NCBIfam" id="NF038290">
    <property type="entry name" value="repM_Acin"/>
    <property type="match status" value="1"/>
</dbReference>
<dbReference type="GO" id="GO:0006270">
    <property type="term" value="P:DNA replication initiation"/>
    <property type="evidence" value="ECO:0007669"/>
    <property type="project" value="InterPro"/>
</dbReference>
<reference evidence="3 4" key="1">
    <citation type="journal article" date="2008" name="PLoS ONE">
        <title>Comparative analysis of Acinetobacters: three genomes for three lifestyles.</title>
        <authorList>
            <person name="Vallenet D."/>
            <person name="Nordmann P."/>
            <person name="Barbe V."/>
            <person name="Poirel L."/>
            <person name="Mangenot S."/>
            <person name="Bataille E."/>
            <person name="Dossat C."/>
            <person name="Gas S."/>
            <person name="Kreimeyer A."/>
            <person name="Lenoble P."/>
            <person name="Oztas S."/>
            <person name="Poulain J."/>
            <person name="Segurens B."/>
            <person name="Robert C."/>
            <person name="Abergel C."/>
            <person name="Claverie J.M."/>
            <person name="Raoult D."/>
            <person name="Medigue C."/>
            <person name="Weissenbach J."/>
            <person name="Cruveiller S."/>
        </authorList>
    </citation>
    <scope>NUCLEOTIDE SEQUENCE [LARGE SCALE GENOMIC DNA]</scope>
    <source>
        <strain evidence="3 4">SDF</strain>
        <plasmid evidence="4">p3ABSDF</plasmid>
    </source>
</reference>
<dbReference type="AlphaFoldDB" id="B0VVG2"/>
<dbReference type="Gene3D" id="1.10.10.10">
    <property type="entry name" value="Winged helix-like DNA-binding domain superfamily/Winged helix DNA-binding domain"/>
    <property type="match status" value="2"/>
</dbReference>
<geneLocation type="plasmid" evidence="3 4">
    <name>p3ABSDF</name>
</geneLocation>
<name>B0VVG2_ACIBS</name>
<keyword evidence="3" id="KW-0614">Plasmid</keyword>
<dbReference type="KEGG" id="abm:ABSDF_p30018"/>
<dbReference type="InterPro" id="IPR000525">
    <property type="entry name" value="Initiator_Rep_WH1"/>
</dbReference>
<dbReference type="GO" id="GO:0003887">
    <property type="term" value="F:DNA-directed DNA polymerase activity"/>
    <property type="evidence" value="ECO:0007669"/>
    <property type="project" value="InterPro"/>
</dbReference>
<accession>B0VVG2</accession>
<sequence length="303" mass="35164">MEIKMMSPSKKELVVKSNQVIEASYQLSSTEQRIVLAAISKISRAEDITDDEIYRVTIDDLKKLGVHEKTAYRDLKDGVNRLYDRSINLAINDESIKMRWIQSIRFLESKSVVGIRFSKEILPFISNLSREFTKYSLSDIAGMSSAYAIRIYELLSQYRSIGKREIPIESLRSMLELGKRYPLSADLKRWVIDTAVDQINEHSPLNVSYQQIKTGRKVTHIQFTFKEKSKNIEHKSEQNDFYKLTDSQINMFGNQLSRLHEVSHLAQQGESYDDLAIKIKDMLRDRIQQKQLIPHLKNLGFKA</sequence>
<dbReference type="Pfam" id="PF01051">
    <property type="entry name" value="Rep3_N"/>
    <property type="match status" value="1"/>
</dbReference>
<dbReference type="HOGENOM" id="CLU_047367_1_0_6"/>
<evidence type="ECO:0000313" key="4">
    <source>
        <dbReference type="Proteomes" id="UP000001741"/>
    </source>
</evidence>
<evidence type="ECO:0000313" key="3">
    <source>
        <dbReference type="EMBL" id="CAP02992.1"/>
    </source>
</evidence>
<evidence type="ECO:0000256" key="1">
    <source>
        <dbReference type="ARBA" id="ARBA00038283"/>
    </source>
</evidence>
<dbReference type="Proteomes" id="UP000001741">
    <property type="component" value="Plasmid p3ABSDF"/>
</dbReference>